<dbReference type="AlphaFoldDB" id="M1P252"/>
<keyword evidence="2" id="KW-1185">Reference proteome</keyword>
<evidence type="ECO:0008006" key="3">
    <source>
        <dbReference type="Google" id="ProtNLM"/>
    </source>
</evidence>
<evidence type="ECO:0000313" key="1">
    <source>
        <dbReference type="EMBL" id="AGF77558.1"/>
    </source>
</evidence>
<reference evidence="2" key="1">
    <citation type="journal article" date="2013" name="Stand. Genomic Sci.">
        <title>Complete genome sequence of Desulfocapsa sulfexigens, a marine deltaproteobacterium specialized in disproportionating inorganic sulfur compounds.</title>
        <authorList>
            <person name="Finster K.W."/>
            <person name="Kjeldsen K.U."/>
            <person name="Kube M."/>
            <person name="Reinhardt R."/>
            <person name="Mussmann M."/>
            <person name="Amann R."/>
            <person name="Schreiber L."/>
        </authorList>
    </citation>
    <scope>NUCLEOTIDE SEQUENCE [LARGE SCALE GENOMIC DNA]</scope>
    <source>
        <strain evidence="2">DSM 10523 / SB164P1</strain>
    </source>
</reference>
<name>M1P252_DESSD</name>
<accession>M1P252</accession>
<organism evidence="1 2">
    <name type="scientific">Desulfocapsa sulfexigens (strain DSM 10523 / SB164P1)</name>
    <dbReference type="NCBI Taxonomy" id="1167006"/>
    <lineage>
        <taxon>Bacteria</taxon>
        <taxon>Pseudomonadati</taxon>
        <taxon>Thermodesulfobacteriota</taxon>
        <taxon>Desulfobulbia</taxon>
        <taxon>Desulfobulbales</taxon>
        <taxon>Desulfocapsaceae</taxon>
        <taxon>Desulfocapsa</taxon>
    </lineage>
</organism>
<dbReference type="HOGENOM" id="CLU_142668_2_0_7"/>
<dbReference type="KEGG" id="dsf:UWK_00984"/>
<dbReference type="Proteomes" id="UP000011721">
    <property type="component" value="Chromosome"/>
</dbReference>
<dbReference type="OrthoDB" id="5432218at2"/>
<gene>
    <name evidence="1" type="ordered locus">UWK_00984</name>
</gene>
<sequence>MRNRDAYKKEKHTALELVQIRFAEFKAQGHNFDTATQARLNRHVEKVEQHINATKAKLKKLDAAHDDMWEELVDGVENTWTVLQSTLEDAVASFKD</sequence>
<proteinExistence type="predicted"/>
<dbReference type="STRING" id="1167006.UWK_00984"/>
<evidence type="ECO:0000313" key="2">
    <source>
        <dbReference type="Proteomes" id="UP000011721"/>
    </source>
</evidence>
<dbReference type="EMBL" id="CP003985">
    <property type="protein sequence ID" value="AGF77558.1"/>
    <property type="molecule type" value="Genomic_DNA"/>
</dbReference>
<dbReference type="RefSeq" id="WP_015403254.1">
    <property type="nucleotide sequence ID" value="NC_020304.1"/>
</dbReference>
<protein>
    <recommendedName>
        <fullName evidence="3">Coiled coil domain-containing protein</fullName>
    </recommendedName>
</protein>